<dbReference type="InterPro" id="IPR040313">
    <property type="entry name" value="KAP6"/>
</dbReference>
<proteinExistence type="inferred from homology"/>
<dbReference type="GeneID" id="121100446"/>
<evidence type="ECO:0000313" key="4">
    <source>
        <dbReference type="RefSeq" id="XP_040477597.1"/>
    </source>
</evidence>
<evidence type="ECO:0000256" key="1">
    <source>
        <dbReference type="ARBA" id="ARBA00008687"/>
    </source>
</evidence>
<organism evidence="3 4">
    <name type="scientific">Ursus maritimus</name>
    <name type="common">Polar bear</name>
    <name type="synonym">Thalarctos maritimus</name>
    <dbReference type="NCBI Taxonomy" id="29073"/>
    <lineage>
        <taxon>Eukaryota</taxon>
        <taxon>Metazoa</taxon>
        <taxon>Chordata</taxon>
        <taxon>Craniata</taxon>
        <taxon>Vertebrata</taxon>
        <taxon>Euteleostomi</taxon>
        <taxon>Mammalia</taxon>
        <taxon>Eutheria</taxon>
        <taxon>Laurasiatheria</taxon>
        <taxon>Carnivora</taxon>
        <taxon>Caniformia</taxon>
        <taxon>Ursidae</taxon>
        <taxon>Ursus</taxon>
    </lineage>
</organism>
<dbReference type="KEGG" id="umr:121100446"/>
<name>A0A8M1F6W1_URSMA</name>
<evidence type="ECO:0000313" key="3">
    <source>
        <dbReference type="Proteomes" id="UP000261680"/>
    </source>
</evidence>
<evidence type="ECO:0000256" key="2">
    <source>
        <dbReference type="ARBA" id="ARBA00022744"/>
    </source>
</evidence>
<dbReference type="GO" id="GO:0005882">
    <property type="term" value="C:intermediate filament"/>
    <property type="evidence" value="ECO:0007669"/>
    <property type="project" value="UniProtKB-KW"/>
</dbReference>
<gene>
    <name evidence="4" type="primary">LOC121100446</name>
</gene>
<sequence>MEIDVKLCNETEENGRVPGKDQGHKKGCFILLLIMECTSELNMVQKITVENKFTTSTNNTMCGSYYGNSCGGCGYGRCGYGGCGYGGCGYGGYGYGGLGCGYGSSYGCGFRRLGCGYGCGSGCGYGYGSRSICGYGCGSGYGSGFGCY</sequence>
<dbReference type="AlphaFoldDB" id="A0A8M1F6W1"/>
<dbReference type="Proteomes" id="UP000261680">
    <property type="component" value="Unplaced"/>
</dbReference>
<dbReference type="PANTHER" id="PTHR31678:SF2">
    <property type="entry name" value="KERATIN-ASSOCIATED PROTEIN 6-1"/>
    <property type="match status" value="1"/>
</dbReference>
<dbReference type="RefSeq" id="XP_040477597.1">
    <property type="nucleotide sequence ID" value="XM_040621663.1"/>
</dbReference>
<keyword evidence="3" id="KW-1185">Reference proteome</keyword>
<reference evidence="4" key="1">
    <citation type="submission" date="2025-08" db="UniProtKB">
        <authorList>
            <consortium name="RefSeq"/>
        </authorList>
    </citation>
    <scope>IDENTIFICATION</scope>
    <source>
        <tissue evidence="4">Whole blood</tissue>
    </source>
</reference>
<protein>
    <submittedName>
        <fullName evidence="4">Keratin-associated protein 6-1-like</fullName>
    </submittedName>
</protein>
<keyword evidence="2" id="KW-0416">Keratin</keyword>
<dbReference type="PANTHER" id="PTHR31678">
    <property type="entry name" value="KERATIN-ASSOCIATED PROTEIN 6-3"/>
    <property type="match status" value="1"/>
</dbReference>
<comment type="similarity">
    <text evidence="1">Belongs to the KRTAP type 6 family.</text>
</comment>
<accession>A0A8M1F6W1</accession>
<dbReference type="GO" id="GO:0031424">
    <property type="term" value="P:keratinization"/>
    <property type="evidence" value="ECO:0007669"/>
    <property type="project" value="InterPro"/>
</dbReference>